<evidence type="ECO:0000256" key="3">
    <source>
        <dbReference type="PROSITE-ProRule" id="PRU00023"/>
    </source>
</evidence>
<evidence type="ECO:0000313" key="5">
    <source>
        <dbReference type="EMBL" id="EME36874.1"/>
    </source>
</evidence>
<dbReference type="AlphaFoldDB" id="M2YE46"/>
<dbReference type="SUPFAM" id="SSF48403">
    <property type="entry name" value="Ankyrin repeat"/>
    <property type="match status" value="1"/>
</dbReference>
<dbReference type="EMBL" id="ANHZ02000008">
    <property type="protein sequence ID" value="EME36874.1"/>
    <property type="molecule type" value="Genomic_DNA"/>
</dbReference>
<comment type="caution">
    <text evidence="5">The sequence shown here is derived from an EMBL/GenBank/DDBJ whole genome shotgun (WGS) entry which is preliminary data.</text>
</comment>
<protein>
    <submittedName>
        <fullName evidence="5">Ankyrin</fullName>
    </submittedName>
</protein>
<accession>M2YE46</accession>
<gene>
    <name evidence="5" type="ORF">C884_02481</name>
</gene>
<dbReference type="GeneID" id="93315307"/>
<dbReference type="SMART" id="SM00248">
    <property type="entry name" value="ANK"/>
    <property type="match status" value="2"/>
</dbReference>
<dbReference type="Proteomes" id="UP000009877">
    <property type="component" value="Unassembled WGS sequence"/>
</dbReference>
<feature type="repeat" description="ANK" evidence="3">
    <location>
        <begin position="71"/>
        <end position="103"/>
    </location>
</feature>
<dbReference type="PANTHER" id="PTHR24171">
    <property type="entry name" value="ANKYRIN REPEAT DOMAIN-CONTAINING PROTEIN 39-RELATED"/>
    <property type="match status" value="1"/>
</dbReference>
<evidence type="ECO:0000256" key="1">
    <source>
        <dbReference type="ARBA" id="ARBA00022737"/>
    </source>
</evidence>
<evidence type="ECO:0000256" key="4">
    <source>
        <dbReference type="SAM" id="MobiDB-lite"/>
    </source>
</evidence>
<evidence type="ECO:0000256" key="2">
    <source>
        <dbReference type="ARBA" id="ARBA00023043"/>
    </source>
</evidence>
<dbReference type="Pfam" id="PF12796">
    <property type="entry name" value="Ank_2"/>
    <property type="match status" value="1"/>
</dbReference>
<dbReference type="STRING" id="71999.KPaMU14_07835"/>
<feature type="compositionally biased region" description="Polar residues" evidence="4">
    <location>
        <begin position="1"/>
        <end position="10"/>
    </location>
</feature>
<dbReference type="RefSeq" id="WP_006214541.1">
    <property type="nucleotide sequence ID" value="NZ_ANHZ02000008.1"/>
</dbReference>
<proteinExistence type="predicted"/>
<dbReference type="PANTHER" id="PTHR24171:SF8">
    <property type="entry name" value="BRCA1-ASSOCIATED RING DOMAIN PROTEIN 1"/>
    <property type="match status" value="1"/>
</dbReference>
<dbReference type="GO" id="GO:0004842">
    <property type="term" value="F:ubiquitin-protein transferase activity"/>
    <property type="evidence" value="ECO:0007669"/>
    <property type="project" value="TreeGrafter"/>
</dbReference>
<keyword evidence="6" id="KW-1185">Reference proteome</keyword>
<name>M2YE46_9MICC</name>
<reference evidence="5 6" key="1">
    <citation type="journal article" date="2014" name="Genome Announc.">
        <title>Draft Genome Sequence of Kocuria palustris PEL.</title>
        <authorList>
            <person name="Sharma G."/>
            <person name="Khatri I."/>
            <person name="Subramanian S."/>
        </authorList>
    </citation>
    <scope>NUCLEOTIDE SEQUENCE [LARGE SCALE GENOMIC DNA]</scope>
    <source>
        <strain evidence="5 6">PEL</strain>
    </source>
</reference>
<feature type="region of interest" description="Disordered" evidence="4">
    <location>
        <begin position="1"/>
        <end position="33"/>
    </location>
</feature>
<dbReference type="GO" id="GO:0085020">
    <property type="term" value="P:protein K6-linked ubiquitination"/>
    <property type="evidence" value="ECO:0007669"/>
    <property type="project" value="TreeGrafter"/>
</dbReference>
<keyword evidence="2 3" id="KW-0040">ANK repeat</keyword>
<evidence type="ECO:0000313" key="6">
    <source>
        <dbReference type="Proteomes" id="UP000009877"/>
    </source>
</evidence>
<dbReference type="PROSITE" id="PS50088">
    <property type="entry name" value="ANK_REPEAT"/>
    <property type="match status" value="1"/>
</dbReference>
<sequence length="158" mass="16687">MSEHSTSPSSPDAEGQSPAGASPQTGQGAPQLSEEELALLNQMFDLAREGSTDQLRQALEAGVPVNLTNGKGDTLLNLAAYHEHEDTVAMLLEAGADTERVSDMGFTALICAVFRGNEAITRRLLEAGAGQDTGFQPARAVAQEFGRENVIPLLDEHA</sequence>
<dbReference type="InterPro" id="IPR002110">
    <property type="entry name" value="Ankyrin_rpt"/>
</dbReference>
<dbReference type="InterPro" id="IPR036770">
    <property type="entry name" value="Ankyrin_rpt-contain_sf"/>
</dbReference>
<dbReference type="PROSITE" id="PS50297">
    <property type="entry name" value="ANK_REP_REGION"/>
    <property type="match status" value="1"/>
</dbReference>
<dbReference type="Gene3D" id="1.25.40.20">
    <property type="entry name" value="Ankyrin repeat-containing domain"/>
    <property type="match status" value="1"/>
</dbReference>
<organism evidence="5 6">
    <name type="scientific">Kocuria palustris PEL</name>
    <dbReference type="NCBI Taxonomy" id="1236550"/>
    <lineage>
        <taxon>Bacteria</taxon>
        <taxon>Bacillati</taxon>
        <taxon>Actinomycetota</taxon>
        <taxon>Actinomycetes</taxon>
        <taxon>Micrococcales</taxon>
        <taxon>Micrococcaceae</taxon>
        <taxon>Kocuria</taxon>
    </lineage>
</organism>
<keyword evidence="1" id="KW-0677">Repeat</keyword>